<dbReference type="AlphaFoldDB" id="A0A2Z7ATV4"/>
<sequence>MKYEFRLLNDILVKSVTVKAGSFDAVTHERFLLMTAIHCGLKINWSKLLFDILKEMVIPSSKQARGFAVQICVLVQGVPDLALCESKPFPTLKVLNVKTVGTYVSKQKGIDDGNEGDEQVMAIAEEVKKKPMTKKRIAPTTVEPVAKKKRTTVRRVAPADKNLALVTVAQEVEPISTIPVVIADTAAIETGEPNLEEPVIKETTEIAEKETDFVESVEMRSAEIDIEGYERSIAVI</sequence>
<accession>A0A2Z7ATV4</accession>
<protein>
    <submittedName>
        <fullName evidence="1">Uncharacterized protein</fullName>
    </submittedName>
</protein>
<name>A0A2Z7ATV4_9LAMI</name>
<organism evidence="1 2">
    <name type="scientific">Dorcoceras hygrometricum</name>
    <dbReference type="NCBI Taxonomy" id="472368"/>
    <lineage>
        <taxon>Eukaryota</taxon>
        <taxon>Viridiplantae</taxon>
        <taxon>Streptophyta</taxon>
        <taxon>Embryophyta</taxon>
        <taxon>Tracheophyta</taxon>
        <taxon>Spermatophyta</taxon>
        <taxon>Magnoliopsida</taxon>
        <taxon>eudicotyledons</taxon>
        <taxon>Gunneridae</taxon>
        <taxon>Pentapetalae</taxon>
        <taxon>asterids</taxon>
        <taxon>lamiids</taxon>
        <taxon>Lamiales</taxon>
        <taxon>Gesneriaceae</taxon>
        <taxon>Didymocarpoideae</taxon>
        <taxon>Trichosporeae</taxon>
        <taxon>Loxocarpinae</taxon>
        <taxon>Dorcoceras</taxon>
    </lineage>
</organism>
<reference evidence="1 2" key="1">
    <citation type="journal article" date="2015" name="Proc. Natl. Acad. Sci. U.S.A.">
        <title>The resurrection genome of Boea hygrometrica: A blueprint for survival of dehydration.</title>
        <authorList>
            <person name="Xiao L."/>
            <person name="Yang G."/>
            <person name="Zhang L."/>
            <person name="Yang X."/>
            <person name="Zhao S."/>
            <person name="Ji Z."/>
            <person name="Zhou Q."/>
            <person name="Hu M."/>
            <person name="Wang Y."/>
            <person name="Chen M."/>
            <person name="Xu Y."/>
            <person name="Jin H."/>
            <person name="Xiao X."/>
            <person name="Hu G."/>
            <person name="Bao F."/>
            <person name="Hu Y."/>
            <person name="Wan P."/>
            <person name="Li L."/>
            <person name="Deng X."/>
            <person name="Kuang T."/>
            <person name="Xiang C."/>
            <person name="Zhu J.K."/>
            <person name="Oliver M.J."/>
            <person name="He Y."/>
        </authorList>
    </citation>
    <scope>NUCLEOTIDE SEQUENCE [LARGE SCALE GENOMIC DNA]</scope>
    <source>
        <strain evidence="2">cv. XS01</strain>
    </source>
</reference>
<gene>
    <name evidence="1" type="ORF">F511_41134</name>
</gene>
<dbReference type="Proteomes" id="UP000250235">
    <property type="component" value="Unassembled WGS sequence"/>
</dbReference>
<evidence type="ECO:0000313" key="2">
    <source>
        <dbReference type="Proteomes" id="UP000250235"/>
    </source>
</evidence>
<evidence type="ECO:0000313" key="1">
    <source>
        <dbReference type="EMBL" id="KZV22849.1"/>
    </source>
</evidence>
<proteinExistence type="predicted"/>
<keyword evidence="2" id="KW-1185">Reference proteome</keyword>
<dbReference type="EMBL" id="KV014047">
    <property type="protein sequence ID" value="KZV22849.1"/>
    <property type="molecule type" value="Genomic_DNA"/>
</dbReference>